<organism evidence="1 2">
    <name type="scientific">Larimichthys crocea</name>
    <name type="common">Large yellow croaker</name>
    <name type="synonym">Pseudosciaena crocea</name>
    <dbReference type="NCBI Taxonomy" id="215358"/>
    <lineage>
        <taxon>Eukaryota</taxon>
        <taxon>Metazoa</taxon>
        <taxon>Chordata</taxon>
        <taxon>Craniata</taxon>
        <taxon>Vertebrata</taxon>
        <taxon>Euteleostomi</taxon>
        <taxon>Actinopterygii</taxon>
        <taxon>Neopterygii</taxon>
        <taxon>Teleostei</taxon>
        <taxon>Neoteleostei</taxon>
        <taxon>Acanthomorphata</taxon>
        <taxon>Eupercaria</taxon>
        <taxon>Sciaenidae</taxon>
        <taxon>Larimichthys</taxon>
    </lineage>
</organism>
<comment type="caution">
    <text evidence="1">The sequence shown here is derived from an EMBL/GenBank/DDBJ whole genome shotgun (WGS) entry which is preliminary data.</text>
</comment>
<protein>
    <submittedName>
        <fullName evidence="1">Uncharacterized protein</fullName>
    </submittedName>
</protein>
<proteinExistence type="predicted"/>
<gene>
    <name evidence="1" type="ORF">E3U43_003965</name>
</gene>
<name>A0ACD3RKH0_LARCR</name>
<keyword evidence="2" id="KW-1185">Reference proteome</keyword>
<accession>A0ACD3RKH0</accession>
<sequence length="282" mass="31174">MANMSSVDVGVLFLIMVTTSLANGSLSSKDVNKRKEVEAVKLLPGGVDNLARVASEGEAKLCSTCDPTGARRRAKRCTCYTYKDKECVYYCHLDIIWINTPEHTVPYGMSSYQGSLRMRRSAGTAQRCACSLQSDTDCSSFCMDRLLDEMLEAACIKKLKATGTSSDAKSTHPQRSACVSVWQVWMMRFIFLSQQRALHMSVFVSTMKDFGRTCCSHMSVPHDVEAISRTAAIRLHLLNTYCLNFSTNRPSDSSTAVSLLDSVAKPRCSERSTPRFCGNTCS</sequence>
<evidence type="ECO:0000313" key="2">
    <source>
        <dbReference type="Proteomes" id="UP000793456"/>
    </source>
</evidence>
<dbReference type="EMBL" id="CM011678">
    <property type="protein sequence ID" value="TMS19644.1"/>
    <property type="molecule type" value="Genomic_DNA"/>
</dbReference>
<evidence type="ECO:0000313" key="1">
    <source>
        <dbReference type="EMBL" id="TMS19644.1"/>
    </source>
</evidence>
<dbReference type="Proteomes" id="UP000793456">
    <property type="component" value="Chromosome V"/>
</dbReference>
<reference evidence="1" key="1">
    <citation type="submission" date="2018-11" db="EMBL/GenBank/DDBJ databases">
        <title>The sequence and de novo assembly of Larimichthys crocea genome using PacBio and Hi-C technologies.</title>
        <authorList>
            <person name="Xu P."/>
            <person name="Chen B."/>
            <person name="Zhou Z."/>
            <person name="Ke Q."/>
            <person name="Wu Y."/>
            <person name="Bai H."/>
            <person name="Pu F."/>
        </authorList>
    </citation>
    <scope>NUCLEOTIDE SEQUENCE</scope>
    <source>
        <tissue evidence="1">Muscle</tissue>
    </source>
</reference>